<sequence length="208" mass="23502">MLEKRELACTDLPAFEYVDASATFPNAKTVRVARSKREKTLKMPKIPGSACSARTSCYVLFALGFVFLAFVGLTKVINEHSNCVQVFKETPEADVANLTNLSLFSTLNAAFCPSLPPPELICRQEFESIEKHIFAMFNPSVQDLVKLKLTCDAATIFKYARKRRDDARQLFLDFHNKIPHCFHKIADSHVCDPKRKKAAMVAFSKFLF</sequence>
<reference evidence="2 3" key="1">
    <citation type="journal article" date="2015" name="Genome Biol.">
        <title>Comparative genomics of Steinernema reveals deeply conserved gene regulatory networks.</title>
        <authorList>
            <person name="Dillman A.R."/>
            <person name="Macchietto M."/>
            <person name="Porter C.F."/>
            <person name="Rogers A."/>
            <person name="Williams B."/>
            <person name="Antoshechkin I."/>
            <person name="Lee M.M."/>
            <person name="Goodwin Z."/>
            <person name="Lu X."/>
            <person name="Lewis E.E."/>
            <person name="Goodrich-Blair H."/>
            <person name="Stock S.P."/>
            <person name="Adams B.J."/>
            <person name="Sternberg P.W."/>
            <person name="Mortazavi A."/>
        </authorList>
    </citation>
    <scope>NUCLEOTIDE SEQUENCE [LARGE SCALE GENOMIC DNA]</scope>
    <source>
        <strain evidence="2 3">ALL</strain>
    </source>
</reference>
<protein>
    <submittedName>
        <fullName evidence="2">Uncharacterized protein</fullName>
    </submittedName>
</protein>
<name>A0A4V6A1Z3_STECR</name>
<reference evidence="2 3" key="2">
    <citation type="journal article" date="2019" name="G3 (Bethesda)">
        <title>Hybrid Assembly of the Genome of the Entomopathogenic Nematode Steinernema carpocapsae Identifies the X-Chromosome.</title>
        <authorList>
            <person name="Serra L."/>
            <person name="Macchietto M."/>
            <person name="Macias-Munoz A."/>
            <person name="McGill C.J."/>
            <person name="Rodriguez I.M."/>
            <person name="Rodriguez B."/>
            <person name="Murad R."/>
            <person name="Mortazavi A."/>
        </authorList>
    </citation>
    <scope>NUCLEOTIDE SEQUENCE [LARGE SCALE GENOMIC DNA]</scope>
    <source>
        <strain evidence="2 3">ALL</strain>
    </source>
</reference>
<organism evidence="2 3">
    <name type="scientific">Steinernema carpocapsae</name>
    <name type="common">Entomopathogenic nematode</name>
    <dbReference type="NCBI Taxonomy" id="34508"/>
    <lineage>
        <taxon>Eukaryota</taxon>
        <taxon>Metazoa</taxon>
        <taxon>Ecdysozoa</taxon>
        <taxon>Nematoda</taxon>
        <taxon>Chromadorea</taxon>
        <taxon>Rhabditida</taxon>
        <taxon>Tylenchina</taxon>
        <taxon>Panagrolaimomorpha</taxon>
        <taxon>Strongyloidoidea</taxon>
        <taxon>Steinernematidae</taxon>
        <taxon>Steinernema</taxon>
    </lineage>
</organism>
<dbReference type="Proteomes" id="UP000298663">
    <property type="component" value="Unassembled WGS sequence"/>
</dbReference>
<proteinExistence type="predicted"/>
<keyword evidence="1" id="KW-0472">Membrane</keyword>
<dbReference type="EMBL" id="AZBU02000005">
    <property type="protein sequence ID" value="TKR77255.1"/>
    <property type="molecule type" value="Genomic_DNA"/>
</dbReference>
<evidence type="ECO:0000256" key="1">
    <source>
        <dbReference type="SAM" id="Phobius"/>
    </source>
</evidence>
<evidence type="ECO:0000313" key="2">
    <source>
        <dbReference type="EMBL" id="TKR77255.1"/>
    </source>
</evidence>
<keyword evidence="1" id="KW-0812">Transmembrane</keyword>
<evidence type="ECO:0000313" key="3">
    <source>
        <dbReference type="Proteomes" id="UP000298663"/>
    </source>
</evidence>
<comment type="caution">
    <text evidence="2">The sequence shown here is derived from an EMBL/GenBank/DDBJ whole genome shotgun (WGS) entry which is preliminary data.</text>
</comment>
<accession>A0A4V6A1Z3</accession>
<dbReference type="AlphaFoldDB" id="A0A4V6A1Z3"/>
<gene>
    <name evidence="2" type="ORF">L596_018263</name>
</gene>
<keyword evidence="1" id="KW-1133">Transmembrane helix</keyword>
<feature type="transmembrane region" description="Helical" evidence="1">
    <location>
        <begin position="57"/>
        <end position="77"/>
    </location>
</feature>
<keyword evidence="3" id="KW-1185">Reference proteome</keyword>